<evidence type="ECO:0000313" key="2">
    <source>
        <dbReference type="Proteomes" id="UP000321150"/>
    </source>
</evidence>
<evidence type="ECO:0000313" key="1">
    <source>
        <dbReference type="EMBL" id="GEN72896.1"/>
    </source>
</evidence>
<gene>
    <name evidence="1" type="ORF">CLA01_29680</name>
</gene>
<reference evidence="1 2" key="1">
    <citation type="submission" date="2019-07" db="EMBL/GenBank/DDBJ databases">
        <title>Whole genome shotgun sequence of Chryseobacterium lathyri NBRC 105250.</title>
        <authorList>
            <person name="Hosoyama A."/>
            <person name="Uohara A."/>
            <person name="Ohji S."/>
            <person name="Ichikawa N."/>
        </authorList>
    </citation>
    <scope>NUCLEOTIDE SEQUENCE [LARGE SCALE GENOMIC DNA]</scope>
    <source>
        <strain evidence="1 2">NBRC 105250</strain>
    </source>
</reference>
<dbReference type="EMBL" id="BJYI01000011">
    <property type="protein sequence ID" value="GEN72896.1"/>
    <property type="molecule type" value="Genomic_DNA"/>
</dbReference>
<protein>
    <submittedName>
        <fullName evidence="1">Uncharacterized protein</fullName>
    </submittedName>
</protein>
<proteinExistence type="predicted"/>
<comment type="caution">
    <text evidence="1">The sequence shown here is derived from an EMBL/GenBank/DDBJ whole genome shotgun (WGS) entry which is preliminary data.</text>
</comment>
<name>A0A511YCH8_9FLAO</name>
<dbReference type="Proteomes" id="UP000321150">
    <property type="component" value="Unassembled WGS sequence"/>
</dbReference>
<organism evidence="1 2">
    <name type="scientific">Chryseobacterium lathyri</name>
    <dbReference type="NCBI Taxonomy" id="395933"/>
    <lineage>
        <taxon>Bacteria</taxon>
        <taxon>Pseudomonadati</taxon>
        <taxon>Bacteroidota</taxon>
        <taxon>Flavobacteriia</taxon>
        <taxon>Flavobacteriales</taxon>
        <taxon>Weeksellaceae</taxon>
        <taxon>Chryseobacterium group</taxon>
        <taxon>Chryseobacterium</taxon>
    </lineage>
</organism>
<accession>A0A511YCH8</accession>
<sequence>MIHPVISYIKTEVYKKTQSHILERKFNTSETICFSEKDLVKAEWKEEKEFILNGFSYDVININFINGTKYFYCYLDKKDIILNSILNFSVFFVTKKIVAWRHVGVPLQGKKIVKISNSFIFFEGGELRVFNIFHLKQRSEYLKRLKSTSCLSIIIPPPEDVFNLL</sequence>
<dbReference type="AlphaFoldDB" id="A0A511YCH8"/>